<evidence type="ECO:0000313" key="1">
    <source>
        <dbReference type="EMBL" id="AYV87215.1"/>
    </source>
</evidence>
<gene>
    <name evidence="1" type="ORF">Sylvanvirus36_4</name>
</gene>
<reference evidence="1" key="1">
    <citation type="submission" date="2018-10" db="EMBL/GenBank/DDBJ databases">
        <title>Hidden diversity of soil giant viruses.</title>
        <authorList>
            <person name="Schulz F."/>
            <person name="Alteio L."/>
            <person name="Goudeau D."/>
            <person name="Ryan E.M."/>
            <person name="Malmstrom R.R."/>
            <person name="Blanchard J."/>
            <person name="Woyke T."/>
        </authorList>
    </citation>
    <scope>NUCLEOTIDE SEQUENCE</scope>
    <source>
        <strain evidence="1">SYV1</strain>
    </source>
</reference>
<organism evidence="1">
    <name type="scientific">Sylvanvirus sp</name>
    <dbReference type="NCBI Taxonomy" id="2487774"/>
    <lineage>
        <taxon>Viruses</taxon>
    </lineage>
</organism>
<dbReference type="EMBL" id="MK072542">
    <property type="protein sequence ID" value="AYV87215.1"/>
    <property type="molecule type" value="Genomic_DNA"/>
</dbReference>
<accession>A0A3G5AJ38</accession>
<name>A0A3G5AJ38_9VIRU</name>
<sequence length="485" mass="56427">MDWSYWFATDAMFEVIGGELTNYEWIRVGQLNKAIRQCFLESHGGHIFEHHIWNVSVSTWDDFVQTTLPFHSIQHVKFEYSPISLKDSLKASMSTHPPLLLSSFDWIDQLESTSTSLYRVPQLLYLSIQWTCLKQLSITCRTLAQCDAYFQLCSSFFQDSHGNFIVMSSLESLQFISSQQQDVDERLGWHTGTQSVVDTWAQITPHLRHLQCPSSFLFGSPRHTVVDIPIQWQHIQHLHLCSSIYLSNLVHLYQVYLSTFHHLKEVFIGCLITIPTDVDIHPLQYIMDAQMSRDGLVDQPMDQPMYQSMHQSIDVNYKTSTTHSIHWHLCPCTFYLYEAAKATRILYQEEVPATARTLRKPFLIFESLERHYQHLLKRFCNEENIPFEHKSYNDFSSLECLHSSPMKSLYSVVRMNHRDCESILNQSSSSNNHGSSTIGLRMYRPYLTGFQSSFNPKGGSHIPHICRAWRSNFNAYWSSLSTLLR</sequence>
<protein>
    <submittedName>
        <fullName evidence="1">Uncharacterized protein</fullName>
    </submittedName>
</protein>
<proteinExistence type="predicted"/>